<organism evidence="1 2">
    <name type="scientific">Micromonospora deserti</name>
    <dbReference type="NCBI Taxonomy" id="2070366"/>
    <lineage>
        <taxon>Bacteria</taxon>
        <taxon>Bacillati</taxon>
        <taxon>Actinomycetota</taxon>
        <taxon>Actinomycetes</taxon>
        <taxon>Micromonosporales</taxon>
        <taxon>Micromonosporaceae</taxon>
        <taxon>Micromonospora</taxon>
    </lineage>
</organism>
<evidence type="ECO:0000313" key="1">
    <source>
        <dbReference type="EMBL" id="PZF99707.1"/>
    </source>
</evidence>
<dbReference type="AlphaFoldDB" id="A0A2W2DIZ4"/>
<dbReference type="Proteomes" id="UP000248749">
    <property type="component" value="Unassembled WGS sequence"/>
</dbReference>
<keyword evidence="2" id="KW-1185">Reference proteome</keyword>
<evidence type="ECO:0000313" key="2">
    <source>
        <dbReference type="Proteomes" id="UP000248749"/>
    </source>
</evidence>
<gene>
    <name evidence="1" type="ORF">C1I99_10975</name>
</gene>
<dbReference type="EMBL" id="POUB01000055">
    <property type="protein sequence ID" value="PZF99707.1"/>
    <property type="molecule type" value="Genomic_DNA"/>
</dbReference>
<accession>A0A2W2DIZ4</accession>
<reference evidence="1 2" key="1">
    <citation type="submission" date="2018-01" db="EMBL/GenBank/DDBJ databases">
        <title>Draft genome sequence of Salinispora sp. 13K206.</title>
        <authorList>
            <person name="Sahin N."/>
            <person name="Saygin H."/>
            <person name="Ay H."/>
        </authorList>
    </citation>
    <scope>NUCLEOTIDE SEQUENCE [LARGE SCALE GENOMIC DNA]</scope>
    <source>
        <strain evidence="1 2">13K206</strain>
    </source>
</reference>
<name>A0A2W2DIZ4_9ACTN</name>
<sequence>MRNPWRRRLRGRGGASRSICIDGILRADLDVPRKQRHTVKRIYDRLSAEHDMLDVSYAVVRATSVLVIVMGRYQGPGSPGPCLVRSPVSWC</sequence>
<protein>
    <submittedName>
        <fullName evidence="1">Uncharacterized protein</fullName>
    </submittedName>
</protein>
<comment type="caution">
    <text evidence="1">The sequence shown here is derived from an EMBL/GenBank/DDBJ whole genome shotgun (WGS) entry which is preliminary data.</text>
</comment>
<proteinExistence type="predicted"/>